<dbReference type="EMBL" id="JBHUNA010000003">
    <property type="protein sequence ID" value="MFD2759774.1"/>
    <property type="molecule type" value="Genomic_DNA"/>
</dbReference>
<comment type="caution">
    <text evidence="1">The sequence shown here is derived from an EMBL/GenBank/DDBJ whole genome shotgun (WGS) entry which is preliminary data.</text>
</comment>
<organism evidence="1 2">
    <name type="scientific">Lentibacillus juripiscarius</name>
    <dbReference type="NCBI Taxonomy" id="257446"/>
    <lineage>
        <taxon>Bacteria</taxon>
        <taxon>Bacillati</taxon>
        <taxon>Bacillota</taxon>
        <taxon>Bacilli</taxon>
        <taxon>Bacillales</taxon>
        <taxon>Bacillaceae</taxon>
        <taxon>Lentibacillus</taxon>
    </lineage>
</organism>
<evidence type="ECO:0000313" key="2">
    <source>
        <dbReference type="Proteomes" id="UP001597502"/>
    </source>
</evidence>
<reference evidence="2" key="1">
    <citation type="journal article" date="2019" name="Int. J. Syst. Evol. Microbiol.">
        <title>The Global Catalogue of Microorganisms (GCM) 10K type strain sequencing project: providing services to taxonomists for standard genome sequencing and annotation.</title>
        <authorList>
            <consortium name="The Broad Institute Genomics Platform"/>
            <consortium name="The Broad Institute Genome Sequencing Center for Infectious Disease"/>
            <person name="Wu L."/>
            <person name="Ma J."/>
        </authorList>
    </citation>
    <scope>NUCLEOTIDE SEQUENCE [LARGE SCALE GENOMIC DNA]</scope>
    <source>
        <strain evidence="2">TISTR 1535</strain>
    </source>
</reference>
<name>A0ABW5V4M4_9BACI</name>
<evidence type="ECO:0000313" key="1">
    <source>
        <dbReference type="EMBL" id="MFD2759774.1"/>
    </source>
</evidence>
<protein>
    <submittedName>
        <fullName evidence="1">Uncharacterized protein</fullName>
    </submittedName>
</protein>
<gene>
    <name evidence="1" type="ORF">ACFSUO_02065</name>
</gene>
<proteinExistence type="predicted"/>
<dbReference type="RefSeq" id="WP_382390576.1">
    <property type="nucleotide sequence ID" value="NZ_JBHUNA010000003.1"/>
</dbReference>
<sequence length="57" mass="6731">MNQCYIIKVQEDELGMKRAFKEAAKARTRGYKPSFDLRHIKDSKTKVELMRKISNID</sequence>
<keyword evidence="2" id="KW-1185">Reference proteome</keyword>
<accession>A0ABW5V4M4</accession>
<dbReference type="Proteomes" id="UP001597502">
    <property type="component" value="Unassembled WGS sequence"/>
</dbReference>